<dbReference type="Pfam" id="PF00582">
    <property type="entry name" value="Usp"/>
    <property type="match status" value="1"/>
</dbReference>
<comment type="caution">
    <text evidence="3">The sequence shown here is derived from an EMBL/GenBank/DDBJ whole genome shotgun (WGS) entry which is preliminary data.</text>
</comment>
<proteinExistence type="inferred from homology"/>
<feature type="domain" description="UspA" evidence="2">
    <location>
        <begin position="20"/>
        <end position="147"/>
    </location>
</feature>
<dbReference type="InterPro" id="IPR006015">
    <property type="entry name" value="Universal_stress_UspA"/>
</dbReference>
<comment type="similarity">
    <text evidence="1">Belongs to the universal stress protein A family.</text>
</comment>
<dbReference type="Proteomes" id="UP001597453">
    <property type="component" value="Unassembled WGS sequence"/>
</dbReference>
<reference evidence="4" key="1">
    <citation type="journal article" date="2019" name="Int. J. Syst. Evol. Microbiol.">
        <title>The Global Catalogue of Microorganisms (GCM) 10K type strain sequencing project: providing services to taxonomists for standard genome sequencing and annotation.</title>
        <authorList>
            <consortium name="The Broad Institute Genomics Platform"/>
            <consortium name="The Broad Institute Genome Sequencing Center for Infectious Disease"/>
            <person name="Wu L."/>
            <person name="Ma J."/>
        </authorList>
    </citation>
    <scope>NUCLEOTIDE SEQUENCE [LARGE SCALE GENOMIC DNA]</scope>
    <source>
        <strain evidence="4">TISTR 1511</strain>
    </source>
</reference>
<evidence type="ECO:0000259" key="2">
    <source>
        <dbReference type="Pfam" id="PF00582"/>
    </source>
</evidence>
<dbReference type="RefSeq" id="WP_083524433.1">
    <property type="nucleotide sequence ID" value="NZ_JBHUNF010000003.1"/>
</dbReference>
<dbReference type="SUPFAM" id="SSF52402">
    <property type="entry name" value="Adenine nucleotide alpha hydrolases-like"/>
    <property type="match status" value="2"/>
</dbReference>
<protein>
    <submittedName>
        <fullName evidence="3">Universal stress protein</fullName>
    </submittedName>
</protein>
<accession>A0ABW5RHY0</accession>
<evidence type="ECO:0000313" key="4">
    <source>
        <dbReference type="Proteomes" id="UP001597453"/>
    </source>
</evidence>
<dbReference type="PANTHER" id="PTHR46268:SF6">
    <property type="entry name" value="UNIVERSAL STRESS PROTEIN UP12"/>
    <property type="match status" value="1"/>
</dbReference>
<name>A0ABW5RHY0_9MICO</name>
<evidence type="ECO:0000256" key="1">
    <source>
        <dbReference type="ARBA" id="ARBA00008791"/>
    </source>
</evidence>
<dbReference type="PANTHER" id="PTHR46268">
    <property type="entry name" value="STRESS RESPONSE PROTEIN NHAX"/>
    <property type="match status" value="1"/>
</dbReference>
<evidence type="ECO:0000313" key="3">
    <source>
        <dbReference type="EMBL" id="MFD2674668.1"/>
    </source>
</evidence>
<organism evidence="3 4">
    <name type="scientific">Gulosibacter bifidus</name>
    <dbReference type="NCBI Taxonomy" id="272239"/>
    <lineage>
        <taxon>Bacteria</taxon>
        <taxon>Bacillati</taxon>
        <taxon>Actinomycetota</taxon>
        <taxon>Actinomycetes</taxon>
        <taxon>Micrococcales</taxon>
        <taxon>Microbacteriaceae</taxon>
        <taxon>Gulosibacter</taxon>
    </lineage>
</organism>
<keyword evidence="4" id="KW-1185">Reference proteome</keyword>
<dbReference type="Gene3D" id="3.40.50.12370">
    <property type="match status" value="1"/>
</dbReference>
<dbReference type="PRINTS" id="PR01438">
    <property type="entry name" value="UNVRSLSTRESS"/>
</dbReference>
<dbReference type="EMBL" id="JBHUNF010000003">
    <property type="protein sequence ID" value="MFD2674668.1"/>
    <property type="molecule type" value="Genomic_DNA"/>
</dbReference>
<sequence>MTNPQSHRESVIVGYVADGRGYDALEFAGFLARESNLDLIITMVMPVPSLYAGGHIGPFTPEDPILAEQLQAWETDALSRLPEGVNAKMELRYAHGEAHGLLDAVAEHDASMIIVGAKASPLLRAFTIGSVANALLHAASVPVALVPNGYEAPAAKVTRITGIYGAHPGSEVVIGRAVQRSVERKVPLRLLSLVQVDQTAPRDQREVSDEVRDFGGRHLQEIAIGMLDSGRATIEIAEGESFEDALRNVEWVDSEVALLGSSRLAKQGSVFLGQRARRILGALPVPAIVLPSSYQGPRYHESPTGALPIVLSNDD</sequence>
<gene>
    <name evidence="3" type="ORF">ACFSUQ_05045</name>
</gene>
<dbReference type="InterPro" id="IPR006016">
    <property type="entry name" value="UspA"/>
</dbReference>